<reference evidence="1 2" key="1">
    <citation type="submission" date="2024-05" db="EMBL/GenBank/DDBJ databases">
        <title>Genetic variation in Jamaican populations of the coffee berry borer (Hypothenemus hampei).</title>
        <authorList>
            <person name="Errbii M."/>
            <person name="Myrie A."/>
        </authorList>
    </citation>
    <scope>NUCLEOTIDE SEQUENCE [LARGE SCALE GENOMIC DNA]</scope>
    <source>
        <strain evidence="1">JA-Hopewell-2020-01-JO</strain>
        <tissue evidence="1">Whole body</tissue>
    </source>
</reference>
<comment type="caution">
    <text evidence="1">The sequence shown here is derived from an EMBL/GenBank/DDBJ whole genome shotgun (WGS) entry which is preliminary data.</text>
</comment>
<accession>A0ABD1E564</accession>
<dbReference type="EMBL" id="JBDJPC010000011">
    <property type="protein sequence ID" value="KAL1489818.1"/>
    <property type="molecule type" value="Genomic_DNA"/>
</dbReference>
<dbReference type="Proteomes" id="UP001566132">
    <property type="component" value="Unassembled WGS sequence"/>
</dbReference>
<name>A0ABD1E564_HYPHA</name>
<gene>
    <name evidence="1" type="ORF">ABEB36_013750</name>
</gene>
<protein>
    <submittedName>
        <fullName evidence="1">Uncharacterized protein</fullName>
    </submittedName>
</protein>
<dbReference type="AlphaFoldDB" id="A0ABD1E564"/>
<organism evidence="1 2">
    <name type="scientific">Hypothenemus hampei</name>
    <name type="common">Coffee berry borer</name>
    <dbReference type="NCBI Taxonomy" id="57062"/>
    <lineage>
        <taxon>Eukaryota</taxon>
        <taxon>Metazoa</taxon>
        <taxon>Ecdysozoa</taxon>
        <taxon>Arthropoda</taxon>
        <taxon>Hexapoda</taxon>
        <taxon>Insecta</taxon>
        <taxon>Pterygota</taxon>
        <taxon>Neoptera</taxon>
        <taxon>Endopterygota</taxon>
        <taxon>Coleoptera</taxon>
        <taxon>Polyphaga</taxon>
        <taxon>Cucujiformia</taxon>
        <taxon>Curculionidae</taxon>
        <taxon>Scolytinae</taxon>
        <taxon>Hypothenemus</taxon>
    </lineage>
</organism>
<evidence type="ECO:0000313" key="1">
    <source>
        <dbReference type="EMBL" id="KAL1489818.1"/>
    </source>
</evidence>
<sequence length="63" mass="7273">MINKLSVELKMSSHTTCFVRGCTSTAEAGKSTFFRIRKDFEMARLWLIASHREDLLEKSPETH</sequence>
<keyword evidence="2" id="KW-1185">Reference proteome</keyword>
<proteinExistence type="predicted"/>
<evidence type="ECO:0000313" key="2">
    <source>
        <dbReference type="Proteomes" id="UP001566132"/>
    </source>
</evidence>